<evidence type="ECO:0000313" key="9">
    <source>
        <dbReference type="EMBL" id="QDT24151.1"/>
    </source>
</evidence>
<evidence type="ECO:0000256" key="1">
    <source>
        <dbReference type="ARBA" id="ARBA00004141"/>
    </source>
</evidence>
<evidence type="ECO:0000256" key="4">
    <source>
        <dbReference type="ARBA" id="ARBA00022989"/>
    </source>
</evidence>
<feature type="domain" description="Heme-copper oxidase subunit III family profile" evidence="8">
    <location>
        <begin position="1"/>
        <end position="214"/>
    </location>
</feature>
<evidence type="ECO:0000256" key="7">
    <source>
        <dbReference type="SAM" id="Phobius"/>
    </source>
</evidence>
<evidence type="ECO:0000256" key="2">
    <source>
        <dbReference type="ARBA" id="ARBA00010581"/>
    </source>
</evidence>
<dbReference type="InterPro" id="IPR000298">
    <property type="entry name" value="Cyt_c_oxidase-like_su3"/>
</dbReference>
<reference evidence="9 10" key="1">
    <citation type="submission" date="2019-02" db="EMBL/GenBank/DDBJ databases">
        <title>Deep-cultivation of Planctomycetes and their phenomic and genomic characterization uncovers novel biology.</title>
        <authorList>
            <person name="Wiegand S."/>
            <person name="Jogler M."/>
            <person name="Boedeker C."/>
            <person name="Pinto D."/>
            <person name="Vollmers J."/>
            <person name="Rivas-Marin E."/>
            <person name="Kohn T."/>
            <person name="Peeters S.H."/>
            <person name="Heuer A."/>
            <person name="Rast P."/>
            <person name="Oberbeckmann S."/>
            <person name="Bunk B."/>
            <person name="Jeske O."/>
            <person name="Meyerdierks A."/>
            <person name="Storesund J.E."/>
            <person name="Kallscheuer N."/>
            <person name="Luecker S."/>
            <person name="Lage O.M."/>
            <person name="Pohl T."/>
            <person name="Merkel B.J."/>
            <person name="Hornburger P."/>
            <person name="Mueller R.-W."/>
            <person name="Bruemmer F."/>
            <person name="Labrenz M."/>
            <person name="Spormann A.M."/>
            <person name="Op den Camp H."/>
            <person name="Overmann J."/>
            <person name="Amann R."/>
            <person name="Jetten M.S.M."/>
            <person name="Mascher T."/>
            <person name="Medema M.H."/>
            <person name="Devos D.P."/>
            <person name="Kaster A.-K."/>
            <person name="Ovreas L."/>
            <person name="Rohde M."/>
            <person name="Galperin M.Y."/>
            <person name="Jogler C."/>
        </authorList>
    </citation>
    <scope>NUCLEOTIDE SEQUENCE [LARGE SCALE GENOMIC DNA]</scope>
    <source>
        <strain evidence="9 10">HG66A1</strain>
    </source>
</reference>
<evidence type="ECO:0000259" key="8">
    <source>
        <dbReference type="PROSITE" id="PS50253"/>
    </source>
</evidence>
<protein>
    <submittedName>
        <fullName evidence="9">Cytochrome o ubiquinol oxidase subunit III</fullName>
    </submittedName>
</protein>
<feature type="transmembrane region" description="Helical" evidence="7">
    <location>
        <begin position="194"/>
        <end position="213"/>
    </location>
</feature>
<keyword evidence="10" id="KW-1185">Reference proteome</keyword>
<evidence type="ECO:0000256" key="5">
    <source>
        <dbReference type="ARBA" id="ARBA00023136"/>
    </source>
</evidence>
<organism evidence="9 10">
    <name type="scientific">Gimesia chilikensis</name>
    <dbReference type="NCBI Taxonomy" id="2605989"/>
    <lineage>
        <taxon>Bacteria</taxon>
        <taxon>Pseudomonadati</taxon>
        <taxon>Planctomycetota</taxon>
        <taxon>Planctomycetia</taxon>
        <taxon>Planctomycetales</taxon>
        <taxon>Planctomycetaceae</taxon>
        <taxon>Gimesia</taxon>
    </lineage>
</organism>
<feature type="transmembrane region" description="Helical" evidence="7">
    <location>
        <begin position="28"/>
        <end position="49"/>
    </location>
</feature>
<dbReference type="InterPro" id="IPR024791">
    <property type="entry name" value="Cyt_c/ubiquinol_Oxase_su3"/>
</dbReference>
<dbReference type="CDD" id="cd00386">
    <property type="entry name" value="Heme_Cu_Oxidase_III_like"/>
    <property type="match status" value="1"/>
</dbReference>
<dbReference type="AlphaFoldDB" id="A0A517PXP1"/>
<name>A0A517PXP1_9PLAN</name>
<comment type="subcellular location">
    <subcellularLocation>
        <location evidence="6">Cell membrane</location>
        <topology evidence="6">Multi-pass membrane protein</topology>
    </subcellularLocation>
    <subcellularLocation>
        <location evidence="1">Membrane</location>
        <topology evidence="1">Multi-pass membrane protein</topology>
    </subcellularLocation>
</comment>
<dbReference type="GO" id="GO:0005886">
    <property type="term" value="C:plasma membrane"/>
    <property type="evidence" value="ECO:0007669"/>
    <property type="project" value="UniProtKB-SubCell"/>
</dbReference>
<evidence type="ECO:0000256" key="6">
    <source>
        <dbReference type="RuleBase" id="RU003376"/>
    </source>
</evidence>
<dbReference type="SUPFAM" id="SSF81452">
    <property type="entry name" value="Cytochrome c oxidase subunit III-like"/>
    <property type="match status" value="1"/>
</dbReference>
<dbReference type="EMBL" id="CP036266">
    <property type="protein sequence ID" value="QDT24151.1"/>
    <property type="molecule type" value="Genomic_DNA"/>
</dbReference>
<dbReference type="GO" id="GO:0004129">
    <property type="term" value="F:cytochrome-c oxidase activity"/>
    <property type="evidence" value="ECO:0007669"/>
    <property type="project" value="InterPro"/>
</dbReference>
<sequence>MPTYRSRSIRDRCAMLFTSRDRLSQRDFGLAIFLFSIAVLFVGGLLAYVVVRTSMAQTSQPINLVIPPILWLSTALLILGSITIHRSLYYVRLEKQQQFRNCLNLTFLLGGAFFVIQTLGLMNVLRQHGELLLSLDPAQDSYRYLSSYGMLFAFVLLHAVHFIVAFGVLGYVIYKAYLYEYDHEYHWGVHACSVVWHFLGVIWICMLLLFCFVG</sequence>
<keyword evidence="4 7" id="KW-1133">Transmembrane helix</keyword>
<evidence type="ECO:0000313" key="10">
    <source>
        <dbReference type="Proteomes" id="UP000320421"/>
    </source>
</evidence>
<dbReference type="Gene3D" id="1.20.120.80">
    <property type="entry name" value="Cytochrome c oxidase, subunit III, four-helix bundle"/>
    <property type="match status" value="1"/>
</dbReference>
<comment type="similarity">
    <text evidence="2 6">Belongs to the cytochrome c oxidase subunit 3 family.</text>
</comment>
<keyword evidence="5 7" id="KW-0472">Membrane</keyword>
<dbReference type="Proteomes" id="UP000320421">
    <property type="component" value="Chromosome"/>
</dbReference>
<dbReference type="GO" id="GO:0019646">
    <property type="term" value="P:aerobic electron transport chain"/>
    <property type="evidence" value="ECO:0007669"/>
    <property type="project" value="InterPro"/>
</dbReference>
<feature type="transmembrane region" description="Helical" evidence="7">
    <location>
        <begin position="69"/>
        <end position="91"/>
    </location>
</feature>
<accession>A0A517PXP1</accession>
<feature type="transmembrane region" description="Helical" evidence="7">
    <location>
        <begin position="103"/>
        <end position="125"/>
    </location>
</feature>
<dbReference type="PANTHER" id="PTHR11403:SF10">
    <property type="entry name" value="CYTOCHROME C OXIDASE"/>
    <property type="match status" value="1"/>
</dbReference>
<dbReference type="PROSITE" id="PS50253">
    <property type="entry name" value="COX3"/>
    <property type="match status" value="1"/>
</dbReference>
<gene>
    <name evidence="9" type="ORF">HG66A1_59820</name>
</gene>
<dbReference type="PANTHER" id="PTHR11403">
    <property type="entry name" value="CYTOCHROME C OXIDASE SUBUNIT III"/>
    <property type="match status" value="1"/>
</dbReference>
<dbReference type="InterPro" id="IPR035973">
    <property type="entry name" value="Cyt_c_oxidase_su3-like_sf"/>
</dbReference>
<keyword evidence="3 6" id="KW-0812">Transmembrane</keyword>
<proteinExistence type="inferred from homology"/>
<evidence type="ECO:0000256" key="3">
    <source>
        <dbReference type="ARBA" id="ARBA00022692"/>
    </source>
</evidence>
<feature type="transmembrane region" description="Helical" evidence="7">
    <location>
        <begin position="145"/>
        <end position="174"/>
    </location>
</feature>
<dbReference type="InterPro" id="IPR013833">
    <property type="entry name" value="Cyt_c_oxidase_su3_a-hlx"/>
</dbReference>